<proteinExistence type="predicted"/>
<comment type="caution">
    <text evidence="1">The sequence shown here is derived from an EMBL/GenBank/DDBJ whole genome shotgun (WGS) entry which is preliminary data.</text>
</comment>
<reference evidence="1 2" key="1">
    <citation type="submission" date="2023-03" db="EMBL/GenBank/DDBJ databases">
        <title>High recombination rates correlate with genetic variation in Cardiocondyla obscurior ants.</title>
        <authorList>
            <person name="Errbii M."/>
        </authorList>
    </citation>
    <scope>NUCLEOTIDE SEQUENCE [LARGE SCALE GENOMIC DNA]</scope>
    <source>
        <strain evidence="1">Alpha-2009</strain>
        <tissue evidence="1">Whole body</tissue>
    </source>
</reference>
<name>A0AAW2EMK6_9HYME</name>
<organism evidence="1 2">
    <name type="scientific">Cardiocondyla obscurior</name>
    <dbReference type="NCBI Taxonomy" id="286306"/>
    <lineage>
        <taxon>Eukaryota</taxon>
        <taxon>Metazoa</taxon>
        <taxon>Ecdysozoa</taxon>
        <taxon>Arthropoda</taxon>
        <taxon>Hexapoda</taxon>
        <taxon>Insecta</taxon>
        <taxon>Pterygota</taxon>
        <taxon>Neoptera</taxon>
        <taxon>Endopterygota</taxon>
        <taxon>Hymenoptera</taxon>
        <taxon>Apocrita</taxon>
        <taxon>Aculeata</taxon>
        <taxon>Formicoidea</taxon>
        <taxon>Formicidae</taxon>
        <taxon>Myrmicinae</taxon>
        <taxon>Cardiocondyla</taxon>
    </lineage>
</organism>
<evidence type="ECO:0000313" key="2">
    <source>
        <dbReference type="Proteomes" id="UP001430953"/>
    </source>
</evidence>
<dbReference type="EMBL" id="JADYXP020000019">
    <property type="protein sequence ID" value="KAL0104961.1"/>
    <property type="molecule type" value="Genomic_DNA"/>
</dbReference>
<dbReference type="Proteomes" id="UP001430953">
    <property type="component" value="Unassembled WGS sequence"/>
</dbReference>
<evidence type="ECO:0000313" key="1">
    <source>
        <dbReference type="EMBL" id="KAL0104961.1"/>
    </source>
</evidence>
<gene>
    <name evidence="1" type="ORF">PUN28_016535</name>
</gene>
<dbReference type="AlphaFoldDB" id="A0AAW2EMK6"/>
<protein>
    <submittedName>
        <fullName evidence="1">Uncharacterized protein</fullName>
    </submittedName>
</protein>
<sequence length="42" mass="5123">MCSIIFFFFYCILRSKNMVFFSSNIKNTKKLFKRQNSISIYN</sequence>
<accession>A0AAW2EMK6</accession>
<keyword evidence="2" id="KW-1185">Reference proteome</keyword>